<feature type="chain" id="PRO_5047249731" evidence="1">
    <location>
        <begin position="25"/>
        <end position="243"/>
    </location>
</feature>
<gene>
    <name evidence="2" type="ORF">IQ782_21140</name>
</gene>
<name>A0ABR9X715_9RHOB</name>
<evidence type="ECO:0000313" key="3">
    <source>
        <dbReference type="Proteomes" id="UP000607796"/>
    </source>
</evidence>
<keyword evidence="3" id="KW-1185">Reference proteome</keyword>
<dbReference type="SUPFAM" id="SSF53300">
    <property type="entry name" value="vWA-like"/>
    <property type="match status" value="1"/>
</dbReference>
<dbReference type="Proteomes" id="UP000607796">
    <property type="component" value="Unassembled WGS sequence"/>
</dbReference>
<evidence type="ECO:0000313" key="2">
    <source>
        <dbReference type="EMBL" id="MBE9639364.1"/>
    </source>
</evidence>
<accession>A0ABR9X715</accession>
<dbReference type="InterPro" id="IPR036465">
    <property type="entry name" value="vWFA_dom_sf"/>
</dbReference>
<organism evidence="2 3">
    <name type="scientific">Salipiger mangrovisoli</name>
    <dbReference type="NCBI Taxonomy" id="2865933"/>
    <lineage>
        <taxon>Bacteria</taxon>
        <taxon>Pseudomonadati</taxon>
        <taxon>Pseudomonadota</taxon>
        <taxon>Alphaproteobacteria</taxon>
        <taxon>Rhodobacterales</taxon>
        <taxon>Roseobacteraceae</taxon>
        <taxon>Salipiger</taxon>
    </lineage>
</organism>
<protein>
    <submittedName>
        <fullName evidence="2">DUF1194 domain-containing protein</fullName>
    </submittedName>
</protein>
<proteinExistence type="predicted"/>
<feature type="signal peptide" evidence="1">
    <location>
        <begin position="1"/>
        <end position="24"/>
    </location>
</feature>
<reference evidence="2 3" key="1">
    <citation type="journal article" date="2021" name="Int. J. Syst. Evol. Microbiol.">
        <title>Salipiger mangrovisoli sp. nov., isolated from mangrove soil and the proposal for the reclassification of Paraphaeobacter pallidus as Salipiger pallidus comb. nov.</title>
        <authorList>
            <person name="Du J."/>
            <person name="Liu Y."/>
            <person name="Pei T."/>
            <person name="Deng M.R."/>
            <person name="Zhu H."/>
        </authorList>
    </citation>
    <scope>NUCLEOTIDE SEQUENCE [LARGE SCALE GENOMIC DNA]</scope>
    <source>
        <strain evidence="2 3">6D45A</strain>
    </source>
</reference>
<dbReference type="Pfam" id="PF06707">
    <property type="entry name" value="DUF1194"/>
    <property type="match status" value="1"/>
</dbReference>
<dbReference type="EMBL" id="JADFFK010000018">
    <property type="protein sequence ID" value="MBE9639364.1"/>
    <property type="molecule type" value="Genomic_DNA"/>
</dbReference>
<evidence type="ECO:0000256" key="1">
    <source>
        <dbReference type="SAM" id="SignalP"/>
    </source>
</evidence>
<comment type="caution">
    <text evidence="2">The sequence shown here is derived from an EMBL/GenBank/DDBJ whole genome shotgun (WGS) entry which is preliminary data.</text>
</comment>
<sequence>MRILFLSLALASAALAAVSLPAAAQDTDLELVLLADASGSITPGELQFQREGYAEAITDPEVLSVIAGTAYGHIAVTYVEWAAYQAQVVGWTLIDSPEAAKGFAAALLDEPRRAYGRNAIGSALLEGLRLIEENDIEGWRRVIDFSGDSANSWAGPSIAAARAQVLEAGVTINALPILRRDDPGRANPELEVLYQELIIGGVGAFVVTADTRESFAEAVKKKLILEISSTAGSPTFAAAESRP</sequence>
<keyword evidence="1" id="KW-0732">Signal</keyword>
<dbReference type="InterPro" id="IPR010607">
    <property type="entry name" value="DUF1194"/>
</dbReference>